<dbReference type="Proteomes" id="UP000013049">
    <property type="component" value="Unassembled WGS sequence"/>
</dbReference>
<name>N8W6P0_9GAMM</name>
<dbReference type="RefSeq" id="WP_004770742.1">
    <property type="nucleotide sequence ID" value="NZ_KB849357.1"/>
</dbReference>
<comment type="caution">
    <text evidence="1">The sequence shown here is derived from an EMBL/GenBank/DDBJ whole genome shotgun (WGS) entry which is preliminary data.</text>
</comment>
<organism evidence="1 2">
    <name type="scientific">Acinetobacter vivianii</name>
    <dbReference type="NCBI Taxonomy" id="1776742"/>
    <lineage>
        <taxon>Bacteria</taxon>
        <taxon>Pseudomonadati</taxon>
        <taxon>Pseudomonadota</taxon>
        <taxon>Gammaproteobacteria</taxon>
        <taxon>Moraxellales</taxon>
        <taxon>Moraxellaceae</taxon>
        <taxon>Acinetobacter</taxon>
    </lineage>
</organism>
<sequence>MSNDFEPIVVELGQNPLNLNMNQIDILTDELLDYKSRALKNLQADQDLFECFSLAKVAITINEYEYSLEVLQSLKENGEVK</sequence>
<dbReference type="HOGENOM" id="CLU_2566107_0_0_6"/>
<dbReference type="PATRIC" id="fig|1217712.3.peg.1450"/>
<evidence type="ECO:0000313" key="1">
    <source>
        <dbReference type="EMBL" id="ENU92528.1"/>
    </source>
</evidence>
<dbReference type="AlphaFoldDB" id="N8W6P0"/>
<evidence type="ECO:0000313" key="2">
    <source>
        <dbReference type="Proteomes" id="UP000013049"/>
    </source>
</evidence>
<accession>N8W6P0</accession>
<dbReference type="EMBL" id="APPC01000016">
    <property type="protein sequence ID" value="ENU92528.1"/>
    <property type="molecule type" value="Genomic_DNA"/>
</dbReference>
<gene>
    <name evidence="1" type="ORF">F971_01510</name>
</gene>
<protein>
    <submittedName>
        <fullName evidence="1">Uncharacterized protein</fullName>
    </submittedName>
</protein>
<reference evidence="1 2" key="1">
    <citation type="submission" date="2013-02" db="EMBL/GenBank/DDBJ databases">
        <title>The Genome Sequence of Acinetobacter sp. NIPH 758.</title>
        <authorList>
            <consortium name="The Broad Institute Genome Sequencing Platform"/>
            <consortium name="The Broad Institute Genome Sequencing Center for Infectious Disease"/>
            <person name="Cerqueira G."/>
            <person name="Feldgarden M."/>
            <person name="Courvalin P."/>
            <person name="Perichon B."/>
            <person name="Grillot-Courvalin C."/>
            <person name="Clermont D."/>
            <person name="Rocha E."/>
            <person name="Yoon E.-J."/>
            <person name="Nemec A."/>
            <person name="Walker B."/>
            <person name="Young S.K."/>
            <person name="Zeng Q."/>
            <person name="Gargeya S."/>
            <person name="Fitzgerald M."/>
            <person name="Haas B."/>
            <person name="Abouelleil A."/>
            <person name="Alvarado L."/>
            <person name="Arachchi H.M."/>
            <person name="Berlin A.M."/>
            <person name="Chapman S.B."/>
            <person name="Dewar J."/>
            <person name="Goldberg J."/>
            <person name="Griggs A."/>
            <person name="Gujja S."/>
            <person name="Hansen M."/>
            <person name="Howarth C."/>
            <person name="Imamovic A."/>
            <person name="Larimer J."/>
            <person name="McCowan C."/>
            <person name="Murphy C."/>
            <person name="Neiman D."/>
            <person name="Pearson M."/>
            <person name="Priest M."/>
            <person name="Roberts A."/>
            <person name="Saif S."/>
            <person name="Shea T."/>
            <person name="Sisk P."/>
            <person name="Sykes S."/>
            <person name="Wortman J."/>
            <person name="Nusbaum C."/>
            <person name="Birren B."/>
        </authorList>
    </citation>
    <scope>NUCLEOTIDE SEQUENCE [LARGE SCALE GENOMIC DNA]</scope>
    <source>
        <strain evidence="1 2">NIPH 758</strain>
    </source>
</reference>
<proteinExistence type="predicted"/>